<dbReference type="SUPFAM" id="SSF101936">
    <property type="entry name" value="DNA-binding pseudobarrel domain"/>
    <property type="match status" value="1"/>
</dbReference>
<dbReference type="STRING" id="4081.A0A3Q7FEI6"/>
<evidence type="ECO:0000256" key="1">
    <source>
        <dbReference type="ARBA" id="ARBA00004123"/>
    </source>
</evidence>
<keyword evidence="3" id="KW-0238">DNA-binding</keyword>
<dbReference type="Proteomes" id="UP000004994">
    <property type="component" value="Chromosome 2"/>
</dbReference>
<accession>A0A3Q7FEI6</accession>
<dbReference type="InParanoid" id="A0A3Q7FEI6"/>
<dbReference type="GO" id="GO:0003677">
    <property type="term" value="F:DNA binding"/>
    <property type="evidence" value="ECO:0007669"/>
    <property type="project" value="UniProtKB-KW"/>
</dbReference>
<feature type="domain" description="TF-B3" evidence="6">
    <location>
        <begin position="129"/>
        <end position="169"/>
    </location>
</feature>
<keyword evidence="8" id="KW-1185">Reference proteome</keyword>
<reference evidence="7" key="2">
    <citation type="submission" date="2019-01" db="UniProtKB">
        <authorList>
            <consortium name="EnsemblPlants"/>
        </authorList>
    </citation>
    <scope>IDENTIFICATION</scope>
    <source>
        <strain evidence="7">cv. Heinz 1706</strain>
    </source>
</reference>
<dbReference type="EnsemblPlants" id="Solyc02g094758.1.1">
    <property type="protein sequence ID" value="Solyc02g094758.1.1"/>
    <property type="gene ID" value="Solyc02g094758.1"/>
</dbReference>
<keyword evidence="2" id="KW-0805">Transcription regulation</keyword>
<evidence type="ECO:0000256" key="2">
    <source>
        <dbReference type="ARBA" id="ARBA00023015"/>
    </source>
</evidence>
<dbReference type="PROSITE" id="PS50863">
    <property type="entry name" value="B3"/>
    <property type="match status" value="1"/>
</dbReference>
<evidence type="ECO:0000256" key="4">
    <source>
        <dbReference type="ARBA" id="ARBA00023163"/>
    </source>
</evidence>
<evidence type="ECO:0000313" key="8">
    <source>
        <dbReference type="Proteomes" id="UP000004994"/>
    </source>
</evidence>
<evidence type="ECO:0000313" key="7">
    <source>
        <dbReference type="EnsemblPlants" id="Solyc02g094758.1.1"/>
    </source>
</evidence>
<dbReference type="GO" id="GO:0005634">
    <property type="term" value="C:nucleus"/>
    <property type="evidence" value="ECO:0007669"/>
    <property type="project" value="UniProtKB-SubCell"/>
</dbReference>
<dbReference type="InterPro" id="IPR015300">
    <property type="entry name" value="DNA-bd_pseudobarrel_sf"/>
</dbReference>
<dbReference type="AlphaFoldDB" id="A0A3Q7FEI6"/>
<evidence type="ECO:0000256" key="5">
    <source>
        <dbReference type="ARBA" id="ARBA00023242"/>
    </source>
</evidence>
<dbReference type="InterPro" id="IPR003340">
    <property type="entry name" value="B3_DNA-bd"/>
</dbReference>
<protein>
    <recommendedName>
        <fullName evidence="6">TF-B3 domain-containing protein</fullName>
    </recommendedName>
</protein>
<keyword evidence="4" id="KW-0804">Transcription</keyword>
<dbReference type="Gene3D" id="2.40.330.10">
    <property type="entry name" value="DNA-binding pseudobarrel domain"/>
    <property type="match status" value="1"/>
</dbReference>
<dbReference type="Gramene" id="Solyc02g094758.1.1">
    <property type="protein sequence ID" value="Solyc02g094758.1.1"/>
    <property type="gene ID" value="Solyc02g094758.1"/>
</dbReference>
<organism evidence="7">
    <name type="scientific">Solanum lycopersicum</name>
    <name type="common">Tomato</name>
    <name type="synonym">Lycopersicon esculentum</name>
    <dbReference type="NCBI Taxonomy" id="4081"/>
    <lineage>
        <taxon>Eukaryota</taxon>
        <taxon>Viridiplantae</taxon>
        <taxon>Streptophyta</taxon>
        <taxon>Embryophyta</taxon>
        <taxon>Tracheophyta</taxon>
        <taxon>Spermatophyta</taxon>
        <taxon>Magnoliopsida</taxon>
        <taxon>eudicotyledons</taxon>
        <taxon>Gunneridae</taxon>
        <taxon>Pentapetalae</taxon>
        <taxon>asterids</taxon>
        <taxon>lamiids</taxon>
        <taxon>Solanales</taxon>
        <taxon>Solanaceae</taxon>
        <taxon>Solanoideae</taxon>
        <taxon>Solaneae</taxon>
        <taxon>Solanum</taxon>
        <taxon>Solanum subgen. Lycopersicon</taxon>
    </lineage>
</organism>
<name>A0A3Q7FEI6_SOLLC</name>
<comment type="subcellular location">
    <subcellularLocation>
        <location evidence="1">Nucleus</location>
    </subcellularLocation>
</comment>
<reference evidence="7" key="1">
    <citation type="journal article" date="2012" name="Nature">
        <title>The tomato genome sequence provides insights into fleshy fruit evolution.</title>
        <authorList>
            <consortium name="Tomato Genome Consortium"/>
        </authorList>
    </citation>
    <scope>NUCLEOTIDE SEQUENCE [LARGE SCALE GENOMIC DNA]</scope>
    <source>
        <strain evidence="7">cv. Heinz 1706</strain>
    </source>
</reference>
<evidence type="ECO:0000256" key="3">
    <source>
        <dbReference type="ARBA" id="ARBA00023125"/>
    </source>
</evidence>
<sequence length="197" mass="22765">MSSETSSSVSPCLYILLDCPNGQWPRFSTECTTMSEIFVFPDLLLVGVPSRISVESSSDSVDVSLQWQWFPTTSFHLSPIFLNKALSIKYECRLLLSKNTRRCWPRQPYRKRMKDYIGEAKIVKVASDYFVCEGDWPQFVLHHKLEVGDTLIFFLINKSTFQVLLYSKRSLTKITHFEELSSSEDEVENVEENNEAL</sequence>
<proteinExistence type="predicted"/>
<keyword evidence="5" id="KW-0539">Nucleus</keyword>
<evidence type="ECO:0000259" key="6">
    <source>
        <dbReference type="PROSITE" id="PS50863"/>
    </source>
</evidence>